<dbReference type="Proteomes" id="UP000295724">
    <property type="component" value="Unassembled WGS sequence"/>
</dbReference>
<dbReference type="RefSeq" id="WP_099020244.1">
    <property type="nucleotide sequence ID" value="NZ_NIHB01000007.1"/>
</dbReference>
<name>A0A4R6XLX7_9GAMM</name>
<reference evidence="5 6" key="1">
    <citation type="submission" date="2019-03" db="EMBL/GenBank/DDBJ databases">
        <title>Genomic Encyclopedia of Type Strains, Phase IV (KMG-IV): sequencing the most valuable type-strain genomes for metagenomic binning, comparative biology and taxonomic classification.</title>
        <authorList>
            <person name="Goeker M."/>
        </authorList>
    </citation>
    <scope>NUCLEOTIDE SEQUENCE [LARGE SCALE GENOMIC DNA]</scope>
    <source>
        <strain evidence="5 6">DSM 25488</strain>
    </source>
</reference>
<proteinExistence type="predicted"/>
<dbReference type="Gene3D" id="3.90.226.10">
    <property type="entry name" value="2-enoyl-CoA Hydratase, Chain A, domain 1"/>
    <property type="match status" value="1"/>
</dbReference>
<evidence type="ECO:0000256" key="1">
    <source>
        <dbReference type="ARBA" id="ARBA00001709"/>
    </source>
</evidence>
<dbReference type="GO" id="GO:0003860">
    <property type="term" value="F:3-hydroxyisobutyryl-CoA hydrolase activity"/>
    <property type="evidence" value="ECO:0007669"/>
    <property type="project" value="UniProtKB-EC"/>
</dbReference>
<dbReference type="OrthoDB" id="9790967at2"/>
<evidence type="ECO:0000313" key="6">
    <source>
        <dbReference type="Proteomes" id="UP000295724"/>
    </source>
</evidence>
<keyword evidence="3" id="KW-0378">Hydrolase</keyword>
<gene>
    <name evidence="5" type="ORF">C8D91_1898</name>
</gene>
<dbReference type="PANTHER" id="PTHR43176">
    <property type="entry name" value="3-HYDROXYISOBUTYRYL-COA HYDROLASE-RELATED"/>
    <property type="match status" value="1"/>
</dbReference>
<comment type="caution">
    <text evidence="5">The sequence shown here is derived from an EMBL/GenBank/DDBJ whole genome shotgun (WGS) entry which is preliminary data.</text>
</comment>
<evidence type="ECO:0000256" key="3">
    <source>
        <dbReference type="ARBA" id="ARBA00022801"/>
    </source>
</evidence>
<dbReference type="GO" id="GO:0006574">
    <property type="term" value="P:L-valine catabolic process"/>
    <property type="evidence" value="ECO:0007669"/>
    <property type="project" value="TreeGrafter"/>
</dbReference>
<sequence length="373" mass="40861">MVNSLNSEIGKAKPHELSEHIKTKLVEADFGLLGKIVLDKPKALNALSTEMIEAMQATLDAWAVDDQVKVVWIEGAGEKAFCAGGDVVMLYHSMQETKAGDVPSKAHEFFTKEYQLDQTIHYYAKPVIVYADGIVMGGGLGVTVGGSHRIVTERSMISMPEVTIGLYPDVGASWFFNRMPGKCAEFLGMTGARMNAADALFAKLADFAVATEDLGVMQLAILESDGSHEGITTAIQSAQMEQRVHESQLWVNYELINELMAPVDLSEVVQQFKELATDDKWMAFAAKALINGCPMTLHLVREQIKRAKHMSLSAVFDMELIMSTQCAMHADLAEGIRALLIDKDGQPQWSAASVDEISTAEVEAFFTQPQLNN</sequence>
<feature type="domain" description="Enoyl-CoA hydratase/isomerase" evidence="4">
    <location>
        <begin position="34"/>
        <end position="366"/>
    </location>
</feature>
<dbReference type="EC" id="3.1.2.4" evidence="2"/>
<dbReference type="SUPFAM" id="SSF52096">
    <property type="entry name" value="ClpP/crotonase"/>
    <property type="match status" value="1"/>
</dbReference>
<dbReference type="InterPro" id="IPR045004">
    <property type="entry name" value="ECH_dom"/>
</dbReference>
<dbReference type="NCBIfam" id="NF004127">
    <property type="entry name" value="PRK05617.1"/>
    <property type="match status" value="1"/>
</dbReference>
<dbReference type="InterPro" id="IPR032259">
    <property type="entry name" value="HIBYL-CoA-H"/>
</dbReference>
<dbReference type="AlphaFoldDB" id="A0A4R6XLX7"/>
<accession>A0A4R6XLX7</accession>
<evidence type="ECO:0000256" key="2">
    <source>
        <dbReference type="ARBA" id="ARBA00011915"/>
    </source>
</evidence>
<protein>
    <recommendedName>
        <fullName evidence="2">3-hydroxyisobutyryl-CoA hydrolase</fullName>
        <ecNumber evidence="2">3.1.2.4</ecNumber>
    </recommendedName>
</protein>
<evidence type="ECO:0000313" key="5">
    <source>
        <dbReference type="EMBL" id="TDR19349.1"/>
    </source>
</evidence>
<dbReference type="PANTHER" id="PTHR43176:SF3">
    <property type="entry name" value="3-HYDROXYISOBUTYRYL-COA HYDROLASE, MITOCHONDRIAL"/>
    <property type="match status" value="1"/>
</dbReference>
<dbReference type="EMBL" id="SNZB01000004">
    <property type="protein sequence ID" value="TDR19349.1"/>
    <property type="molecule type" value="Genomic_DNA"/>
</dbReference>
<dbReference type="InterPro" id="IPR029045">
    <property type="entry name" value="ClpP/crotonase-like_dom_sf"/>
</dbReference>
<dbReference type="CDD" id="cd06558">
    <property type="entry name" value="crotonase-like"/>
    <property type="match status" value="1"/>
</dbReference>
<keyword evidence="6" id="KW-1185">Reference proteome</keyword>
<evidence type="ECO:0000259" key="4">
    <source>
        <dbReference type="Pfam" id="PF16113"/>
    </source>
</evidence>
<comment type="catalytic activity">
    <reaction evidence="1">
        <text>3-hydroxy-2-methylpropanoyl-CoA + H2O = 3-hydroxy-2-methylpropanoate + CoA + H(+)</text>
        <dbReference type="Rhea" id="RHEA:20888"/>
        <dbReference type="ChEBI" id="CHEBI:11805"/>
        <dbReference type="ChEBI" id="CHEBI:15377"/>
        <dbReference type="ChEBI" id="CHEBI:15378"/>
        <dbReference type="ChEBI" id="CHEBI:57287"/>
        <dbReference type="ChEBI" id="CHEBI:57340"/>
        <dbReference type="EC" id="3.1.2.4"/>
    </reaction>
</comment>
<dbReference type="GO" id="GO:0005829">
    <property type="term" value="C:cytosol"/>
    <property type="evidence" value="ECO:0007669"/>
    <property type="project" value="TreeGrafter"/>
</dbReference>
<dbReference type="Pfam" id="PF16113">
    <property type="entry name" value="ECH_2"/>
    <property type="match status" value="1"/>
</dbReference>
<organism evidence="5 6">
    <name type="scientific">Marinicella litoralis</name>
    <dbReference type="NCBI Taxonomy" id="644220"/>
    <lineage>
        <taxon>Bacteria</taxon>
        <taxon>Pseudomonadati</taxon>
        <taxon>Pseudomonadota</taxon>
        <taxon>Gammaproteobacteria</taxon>
        <taxon>Lysobacterales</taxon>
        <taxon>Marinicellaceae</taxon>
        <taxon>Marinicella</taxon>
    </lineage>
</organism>